<dbReference type="EMBL" id="CAVLGL010000001">
    <property type="protein sequence ID" value="CAK1577875.1"/>
    <property type="molecule type" value="Genomic_DNA"/>
</dbReference>
<evidence type="ECO:0000313" key="2">
    <source>
        <dbReference type="Proteomes" id="UP001314205"/>
    </source>
</evidence>
<organism evidence="1 2">
    <name type="scientific">Parnassius mnemosyne</name>
    <name type="common">clouded apollo</name>
    <dbReference type="NCBI Taxonomy" id="213953"/>
    <lineage>
        <taxon>Eukaryota</taxon>
        <taxon>Metazoa</taxon>
        <taxon>Ecdysozoa</taxon>
        <taxon>Arthropoda</taxon>
        <taxon>Hexapoda</taxon>
        <taxon>Insecta</taxon>
        <taxon>Pterygota</taxon>
        <taxon>Neoptera</taxon>
        <taxon>Endopterygota</taxon>
        <taxon>Lepidoptera</taxon>
        <taxon>Glossata</taxon>
        <taxon>Ditrysia</taxon>
        <taxon>Papilionoidea</taxon>
        <taxon>Papilionidae</taxon>
        <taxon>Parnassiinae</taxon>
        <taxon>Parnassini</taxon>
        <taxon>Parnassius</taxon>
        <taxon>Driopa</taxon>
    </lineage>
</organism>
<dbReference type="Gene3D" id="3.30.420.10">
    <property type="entry name" value="Ribonuclease H-like superfamily/Ribonuclease H"/>
    <property type="match status" value="1"/>
</dbReference>
<dbReference type="AlphaFoldDB" id="A0AAV1K4T5"/>
<dbReference type="InterPro" id="IPR036397">
    <property type="entry name" value="RNaseH_sf"/>
</dbReference>
<comment type="caution">
    <text evidence="1">The sequence shown here is derived from an EMBL/GenBank/DDBJ whole genome shotgun (WGS) entry which is preliminary data.</text>
</comment>
<protein>
    <submittedName>
        <fullName evidence="1">Uncharacterized protein</fullName>
    </submittedName>
</protein>
<proteinExistence type="predicted"/>
<name>A0AAV1K4T5_9NEOP</name>
<reference evidence="1 2" key="1">
    <citation type="submission" date="2023-11" db="EMBL/GenBank/DDBJ databases">
        <authorList>
            <person name="Hedman E."/>
            <person name="Englund M."/>
            <person name="Stromberg M."/>
            <person name="Nyberg Akerstrom W."/>
            <person name="Nylinder S."/>
            <person name="Jareborg N."/>
            <person name="Kallberg Y."/>
            <person name="Kronander E."/>
        </authorList>
    </citation>
    <scope>NUCLEOTIDE SEQUENCE [LARGE SCALE GENOMIC DNA]</scope>
</reference>
<evidence type="ECO:0000313" key="1">
    <source>
        <dbReference type="EMBL" id="CAK1577875.1"/>
    </source>
</evidence>
<accession>A0AAV1K4T5</accession>
<keyword evidence="2" id="KW-1185">Reference proteome</keyword>
<dbReference type="GO" id="GO:0003676">
    <property type="term" value="F:nucleic acid binding"/>
    <property type="evidence" value="ECO:0007669"/>
    <property type="project" value="InterPro"/>
</dbReference>
<dbReference type="Proteomes" id="UP001314205">
    <property type="component" value="Unassembled WGS sequence"/>
</dbReference>
<sequence>MGNLPHQRILSGFPFQNIGLDYAGPIQSVSRHGRGCKIVKVYIAIFICFATKSIHLELVVSDMTSKAS</sequence>
<gene>
    <name evidence="1" type="ORF">PARMNEM_LOCUS39</name>
</gene>